<dbReference type="PIRSF" id="PIRSF004553">
    <property type="entry name" value="CHP00095"/>
    <property type="match status" value="1"/>
</dbReference>
<dbReference type="EMBL" id="FPHR01000029">
    <property type="protein sequence ID" value="SFV77597.1"/>
    <property type="molecule type" value="Genomic_DNA"/>
</dbReference>
<dbReference type="Pfam" id="PF03602">
    <property type="entry name" value="Cons_hypoth95"/>
    <property type="match status" value="1"/>
</dbReference>
<evidence type="ECO:0000313" key="3">
    <source>
        <dbReference type="EMBL" id="SFV77597.1"/>
    </source>
</evidence>
<dbReference type="EC" id="2.1.1.-" evidence="3"/>
<dbReference type="InterPro" id="IPR004398">
    <property type="entry name" value="RNA_MeTrfase_RsmD"/>
</dbReference>
<dbReference type="PANTHER" id="PTHR43542">
    <property type="entry name" value="METHYLTRANSFERASE"/>
    <property type="match status" value="1"/>
</dbReference>
<reference evidence="3" key="1">
    <citation type="submission" date="2016-10" db="EMBL/GenBank/DDBJ databases">
        <authorList>
            <person name="de Groot N.N."/>
        </authorList>
    </citation>
    <scope>NUCLEOTIDE SEQUENCE</scope>
</reference>
<evidence type="ECO:0000256" key="1">
    <source>
        <dbReference type="ARBA" id="ARBA00022603"/>
    </source>
</evidence>
<dbReference type="PROSITE" id="PS00092">
    <property type="entry name" value="N6_MTASE"/>
    <property type="match status" value="1"/>
</dbReference>
<dbReference type="Gene3D" id="3.40.50.150">
    <property type="entry name" value="Vaccinia Virus protein VP39"/>
    <property type="match status" value="1"/>
</dbReference>
<accession>A0A1W1DB03</accession>
<dbReference type="GO" id="GO:0031167">
    <property type="term" value="P:rRNA methylation"/>
    <property type="evidence" value="ECO:0007669"/>
    <property type="project" value="InterPro"/>
</dbReference>
<dbReference type="GO" id="GO:0003676">
    <property type="term" value="F:nucleic acid binding"/>
    <property type="evidence" value="ECO:0007669"/>
    <property type="project" value="InterPro"/>
</dbReference>
<keyword evidence="1 3" id="KW-0489">Methyltransferase</keyword>
<sequence length="191" mass="21835">MSKATNQFQIIGGMHRGRRFNFPDATGLRPTPNKVRETLFNWIQFESSGKVFLDLFSGSGALSFEALSRGARQVLGIEKDLRAFQSLEKNRDLLKSNQIQFIHTDALDFLSHKATQQFDFILLDPPFHQKILEKSLNKLSLNGFLTQGCCIYLESEFEITKSLLTDKISQKIKINKQKHSGQVHYCLIEVL</sequence>
<protein>
    <submittedName>
        <fullName evidence="3">Ribosomal RNA small subunit methyltransferase D</fullName>
        <ecNumber evidence="3">2.1.1.-</ecNumber>
    </submittedName>
</protein>
<dbReference type="NCBIfam" id="TIGR00095">
    <property type="entry name" value="16S rRNA (guanine(966)-N(2))-methyltransferase RsmD"/>
    <property type="match status" value="1"/>
</dbReference>
<dbReference type="InterPro" id="IPR029063">
    <property type="entry name" value="SAM-dependent_MTases_sf"/>
</dbReference>
<dbReference type="GO" id="GO:0008168">
    <property type="term" value="F:methyltransferase activity"/>
    <property type="evidence" value="ECO:0007669"/>
    <property type="project" value="UniProtKB-KW"/>
</dbReference>
<dbReference type="SUPFAM" id="SSF53335">
    <property type="entry name" value="S-adenosyl-L-methionine-dependent methyltransferases"/>
    <property type="match status" value="1"/>
</dbReference>
<evidence type="ECO:0000256" key="2">
    <source>
        <dbReference type="ARBA" id="ARBA00022679"/>
    </source>
</evidence>
<dbReference type="AlphaFoldDB" id="A0A1W1DB03"/>
<keyword evidence="2 3" id="KW-0808">Transferase</keyword>
<organism evidence="3">
    <name type="scientific">hydrothermal vent metagenome</name>
    <dbReference type="NCBI Taxonomy" id="652676"/>
    <lineage>
        <taxon>unclassified sequences</taxon>
        <taxon>metagenomes</taxon>
        <taxon>ecological metagenomes</taxon>
    </lineage>
</organism>
<name>A0A1W1DB03_9ZZZZ</name>
<dbReference type="PANTHER" id="PTHR43542:SF1">
    <property type="entry name" value="METHYLTRANSFERASE"/>
    <property type="match status" value="1"/>
</dbReference>
<dbReference type="CDD" id="cd02440">
    <property type="entry name" value="AdoMet_MTases"/>
    <property type="match status" value="1"/>
</dbReference>
<gene>
    <name evidence="3" type="ORF">MNB_SUP05-4-758</name>
</gene>
<dbReference type="InterPro" id="IPR002052">
    <property type="entry name" value="DNA_methylase_N6_adenine_CS"/>
</dbReference>
<proteinExistence type="predicted"/>